<dbReference type="Pfam" id="PF02558">
    <property type="entry name" value="ApbA"/>
    <property type="match status" value="1"/>
</dbReference>
<feature type="domain" description="Ketopantoate reductase N-terminal" evidence="11">
    <location>
        <begin position="4"/>
        <end position="151"/>
    </location>
</feature>
<gene>
    <name evidence="13" type="ORF">NATSA_05440</name>
</gene>
<evidence type="ECO:0000256" key="6">
    <source>
        <dbReference type="ARBA" id="ARBA00022857"/>
    </source>
</evidence>
<dbReference type="PANTHER" id="PTHR21708">
    <property type="entry name" value="PROBABLE 2-DEHYDROPANTOATE 2-REDUCTASE"/>
    <property type="match status" value="1"/>
</dbReference>
<dbReference type="InterPro" id="IPR051402">
    <property type="entry name" value="KPR-Related"/>
</dbReference>
<evidence type="ECO:0000259" key="11">
    <source>
        <dbReference type="Pfam" id="PF02558"/>
    </source>
</evidence>
<dbReference type="SUPFAM" id="SSF48179">
    <property type="entry name" value="6-phosphogluconate dehydrogenase C-terminal domain-like"/>
    <property type="match status" value="1"/>
</dbReference>
<dbReference type="NCBIfam" id="TIGR00745">
    <property type="entry name" value="apbA_panE"/>
    <property type="match status" value="1"/>
</dbReference>
<organism evidence="13 14">
    <name type="scientific">Natronogracilivirga saccharolytica</name>
    <dbReference type="NCBI Taxonomy" id="2812953"/>
    <lineage>
        <taxon>Bacteria</taxon>
        <taxon>Pseudomonadati</taxon>
        <taxon>Balneolota</taxon>
        <taxon>Balneolia</taxon>
        <taxon>Balneolales</taxon>
        <taxon>Cyclonatronaceae</taxon>
        <taxon>Natronogracilivirga</taxon>
    </lineage>
</organism>
<evidence type="ECO:0000313" key="14">
    <source>
        <dbReference type="Proteomes" id="UP000673975"/>
    </source>
</evidence>
<dbReference type="SUPFAM" id="SSF51735">
    <property type="entry name" value="NAD(P)-binding Rossmann-fold domains"/>
    <property type="match status" value="1"/>
</dbReference>
<dbReference type="GO" id="GO:0005737">
    <property type="term" value="C:cytoplasm"/>
    <property type="evidence" value="ECO:0007669"/>
    <property type="project" value="TreeGrafter"/>
</dbReference>
<dbReference type="EC" id="1.1.1.169" evidence="4 10"/>
<dbReference type="Proteomes" id="UP000673975">
    <property type="component" value="Unassembled WGS sequence"/>
</dbReference>
<dbReference type="InterPro" id="IPR036291">
    <property type="entry name" value="NAD(P)-bd_dom_sf"/>
</dbReference>
<comment type="similarity">
    <text evidence="3 10">Belongs to the ketopantoate reductase family.</text>
</comment>
<comment type="catalytic activity">
    <reaction evidence="9 10">
        <text>(R)-pantoate + NADP(+) = 2-dehydropantoate + NADPH + H(+)</text>
        <dbReference type="Rhea" id="RHEA:16233"/>
        <dbReference type="ChEBI" id="CHEBI:11561"/>
        <dbReference type="ChEBI" id="CHEBI:15378"/>
        <dbReference type="ChEBI" id="CHEBI:15980"/>
        <dbReference type="ChEBI" id="CHEBI:57783"/>
        <dbReference type="ChEBI" id="CHEBI:58349"/>
        <dbReference type="EC" id="1.1.1.169"/>
    </reaction>
</comment>
<evidence type="ECO:0000256" key="7">
    <source>
        <dbReference type="ARBA" id="ARBA00023002"/>
    </source>
</evidence>
<comment type="caution">
    <text evidence="13">The sequence shown here is derived from an EMBL/GenBank/DDBJ whole genome shotgun (WGS) entry which is preliminary data.</text>
</comment>
<evidence type="ECO:0000259" key="12">
    <source>
        <dbReference type="Pfam" id="PF08546"/>
    </source>
</evidence>
<evidence type="ECO:0000256" key="9">
    <source>
        <dbReference type="ARBA" id="ARBA00048793"/>
    </source>
</evidence>
<proteinExistence type="inferred from homology"/>
<dbReference type="GO" id="GO:0015940">
    <property type="term" value="P:pantothenate biosynthetic process"/>
    <property type="evidence" value="ECO:0007669"/>
    <property type="project" value="UniProtKB-UniPathway"/>
</dbReference>
<evidence type="ECO:0000256" key="3">
    <source>
        <dbReference type="ARBA" id="ARBA00007870"/>
    </source>
</evidence>
<keyword evidence="6 10" id="KW-0521">NADP</keyword>
<dbReference type="InterPro" id="IPR013752">
    <property type="entry name" value="KPA_reductase"/>
</dbReference>
<dbReference type="Pfam" id="PF08546">
    <property type="entry name" value="ApbA_C"/>
    <property type="match status" value="1"/>
</dbReference>
<dbReference type="GO" id="GO:0008677">
    <property type="term" value="F:2-dehydropantoate 2-reductase activity"/>
    <property type="evidence" value="ECO:0007669"/>
    <property type="project" value="UniProtKB-EC"/>
</dbReference>
<comment type="function">
    <text evidence="1 10">Catalyzes the NADPH-dependent reduction of ketopantoate into pantoic acid.</text>
</comment>
<evidence type="ECO:0000256" key="4">
    <source>
        <dbReference type="ARBA" id="ARBA00013014"/>
    </source>
</evidence>
<keyword evidence="10" id="KW-0566">Pantothenate biosynthesis</keyword>
<evidence type="ECO:0000256" key="5">
    <source>
        <dbReference type="ARBA" id="ARBA00019465"/>
    </source>
</evidence>
<protein>
    <recommendedName>
        <fullName evidence="5 10">2-dehydropantoate 2-reductase</fullName>
        <ecNumber evidence="4 10">1.1.1.169</ecNumber>
    </recommendedName>
    <alternativeName>
        <fullName evidence="8 10">Ketopantoate reductase</fullName>
    </alternativeName>
</protein>
<dbReference type="Gene3D" id="3.40.50.720">
    <property type="entry name" value="NAD(P)-binding Rossmann-like Domain"/>
    <property type="match status" value="1"/>
</dbReference>
<dbReference type="FunFam" id="3.40.50.720:FF:000307">
    <property type="entry name" value="2-dehydropantoate 2-reductase"/>
    <property type="match status" value="1"/>
</dbReference>
<dbReference type="InterPro" id="IPR013328">
    <property type="entry name" value="6PGD_dom2"/>
</dbReference>
<sequence length="303" mass="33799">MQKVMIMGSGAVGGYYGAHLASTEGVDVSFVARGRHLEAIRKNGLKITGNKELHVKSVRTLEHPEELGHPPDLIIVAVKSFDTPDAINMIRPVVRSGTMILTLQNGLENYDLLAAEFGKERVIRGFCQIGVEVTEPGVIDYRGMSRVVFGEESGASSNRVMQLQKMFELAGVPARVSDNIRKDSWLKFIWNGIFNMITGISGVTTDRIFEDDDTLATARELFFEMKALAGASGVSITDEDVSKIIDDTRKLGAFRTSTYQDRLKGKPLEYDTFCGYVVRKADEYELEVPVNRTLYSLYKLRER</sequence>
<evidence type="ECO:0000256" key="8">
    <source>
        <dbReference type="ARBA" id="ARBA00032024"/>
    </source>
</evidence>
<dbReference type="Gene3D" id="1.10.1040.10">
    <property type="entry name" value="N-(1-d-carboxylethyl)-l-norvaline Dehydrogenase, domain 2"/>
    <property type="match status" value="1"/>
</dbReference>
<reference evidence="13" key="1">
    <citation type="submission" date="2021-02" db="EMBL/GenBank/DDBJ databases">
        <title>Natronogracilivirga saccharolytica gen. nov. sp. nov. a new anaerobic, haloalkiliphilic carbohydrate-fermenting bacterium from soda lake and proposing of Cyclonatronumiaceae fam. nov. in the phylum Balneolaeota.</title>
        <authorList>
            <person name="Zhilina T.N."/>
            <person name="Sorokin D.Y."/>
            <person name="Zavarzina D.G."/>
            <person name="Toshchakov S.V."/>
            <person name="Kublanov I.V."/>
        </authorList>
    </citation>
    <scope>NUCLEOTIDE SEQUENCE</scope>
    <source>
        <strain evidence="13">Z-1702</strain>
    </source>
</reference>
<dbReference type="UniPathway" id="UPA00028">
    <property type="reaction ID" value="UER00004"/>
</dbReference>
<dbReference type="EMBL" id="JAFIDN010000003">
    <property type="protein sequence ID" value="MBP3192100.1"/>
    <property type="molecule type" value="Genomic_DNA"/>
</dbReference>
<keyword evidence="14" id="KW-1185">Reference proteome</keyword>
<comment type="pathway">
    <text evidence="2 10">Cofactor biosynthesis; (R)-pantothenate biosynthesis; (R)-pantoate from 3-methyl-2-oxobutanoate: step 2/2.</text>
</comment>
<evidence type="ECO:0000256" key="2">
    <source>
        <dbReference type="ARBA" id="ARBA00004994"/>
    </source>
</evidence>
<dbReference type="FunFam" id="1.10.1040.10:FF:000017">
    <property type="entry name" value="2-dehydropantoate 2-reductase"/>
    <property type="match status" value="1"/>
</dbReference>
<dbReference type="RefSeq" id="WP_210510996.1">
    <property type="nucleotide sequence ID" value="NZ_JAFIDN010000003.1"/>
</dbReference>
<dbReference type="InterPro" id="IPR008927">
    <property type="entry name" value="6-PGluconate_DH-like_C_sf"/>
</dbReference>
<keyword evidence="7 10" id="KW-0560">Oxidoreductase</keyword>
<name>A0A8J7RHV5_9BACT</name>
<accession>A0A8J7RHV5</accession>
<dbReference type="PANTHER" id="PTHR21708:SF26">
    <property type="entry name" value="2-DEHYDROPANTOATE 2-REDUCTASE"/>
    <property type="match status" value="1"/>
</dbReference>
<evidence type="ECO:0000313" key="13">
    <source>
        <dbReference type="EMBL" id="MBP3192100.1"/>
    </source>
</evidence>
<feature type="domain" description="Ketopantoate reductase C-terminal" evidence="12">
    <location>
        <begin position="179"/>
        <end position="301"/>
    </location>
</feature>
<evidence type="ECO:0000256" key="1">
    <source>
        <dbReference type="ARBA" id="ARBA00002919"/>
    </source>
</evidence>
<dbReference type="InterPro" id="IPR003710">
    <property type="entry name" value="ApbA"/>
</dbReference>
<evidence type="ECO:0000256" key="10">
    <source>
        <dbReference type="RuleBase" id="RU362068"/>
    </source>
</evidence>
<dbReference type="AlphaFoldDB" id="A0A8J7RHV5"/>
<dbReference type="InterPro" id="IPR013332">
    <property type="entry name" value="KPR_N"/>
</dbReference>